<gene>
    <name evidence="2" type="ORF">THAOC_11335</name>
</gene>
<keyword evidence="3" id="KW-1185">Reference proteome</keyword>
<feature type="compositionally biased region" description="Low complexity" evidence="1">
    <location>
        <begin position="185"/>
        <end position="199"/>
    </location>
</feature>
<organism evidence="2 3">
    <name type="scientific">Thalassiosira oceanica</name>
    <name type="common">Marine diatom</name>
    <dbReference type="NCBI Taxonomy" id="159749"/>
    <lineage>
        <taxon>Eukaryota</taxon>
        <taxon>Sar</taxon>
        <taxon>Stramenopiles</taxon>
        <taxon>Ochrophyta</taxon>
        <taxon>Bacillariophyta</taxon>
        <taxon>Coscinodiscophyceae</taxon>
        <taxon>Thalassiosirophycidae</taxon>
        <taxon>Thalassiosirales</taxon>
        <taxon>Thalassiosiraceae</taxon>
        <taxon>Thalassiosira</taxon>
    </lineage>
</organism>
<evidence type="ECO:0000313" key="3">
    <source>
        <dbReference type="Proteomes" id="UP000266841"/>
    </source>
</evidence>
<comment type="caution">
    <text evidence="2">The sequence shown here is derived from an EMBL/GenBank/DDBJ whole genome shotgun (WGS) entry which is preliminary data.</text>
</comment>
<feature type="compositionally biased region" description="Basic and acidic residues" evidence="1">
    <location>
        <begin position="200"/>
        <end position="213"/>
    </location>
</feature>
<sequence length="461" mass="49668">MIDWASADIDKLLLLAAEKQLWAVSEREKVEAKKSETLATSTLKMNVCTGLQYATQAETPNAETGFRLWACWLHPSRQRRSTTLRAGQSPLQERRAKQETLPLANQEAMPTSATLLFFIVAALLGSTIDGANLRSAGASLGEASVTVDDESKLPAGVGGLIKRIRHRASPRRRGNKSSKAEKELTGTNKSTKLSKSGKSGKVEKFAKSTEPHQHALQTPSPTATCVEERLYCASLDDPYPNGTVGCPLQNKSYIAYCVNAEPTMSPTQYDRSDWISPLHLAAAWISFGNGAYADDCNNALAIALGEGVAKPWSNPLGYICNGTDCAIGLDYVAIGKCLDGSTTTESCLVPETCTARTVDVFAKDVSVFNLNQVAADSNITLGPWQTTTSKLDNATVEERIAEAIGYVHNCCMDGGIVPASVQKKLPPEDDVSEMWCNTTHPRGCPQETDGKCKNPVLPDNP</sequence>
<dbReference type="EMBL" id="AGNL01012893">
    <property type="protein sequence ID" value="EJK67609.1"/>
    <property type="molecule type" value="Genomic_DNA"/>
</dbReference>
<protein>
    <submittedName>
        <fullName evidence="2">Uncharacterized protein</fullName>
    </submittedName>
</protein>
<accession>K0SRL0</accession>
<dbReference type="Proteomes" id="UP000266841">
    <property type="component" value="Unassembled WGS sequence"/>
</dbReference>
<evidence type="ECO:0000313" key="2">
    <source>
        <dbReference type="EMBL" id="EJK67609.1"/>
    </source>
</evidence>
<name>K0SRL0_THAOC</name>
<feature type="compositionally biased region" description="Basic residues" evidence="1">
    <location>
        <begin position="162"/>
        <end position="176"/>
    </location>
</feature>
<reference evidence="2 3" key="1">
    <citation type="journal article" date="2012" name="Genome Biol.">
        <title>Genome and low-iron response of an oceanic diatom adapted to chronic iron limitation.</title>
        <authorList>
            <person name="Lommer M."/>
            <person name="Specht M."/>
            <person name="Roy A.S."/>
            <person name="Kraemer L."/>
            <person name="Andreson R."/>
            <person name="Gutowska M.A."/>
            <person name="Wolf J."/>
            <person name="Bergner S.V."/>
            <person name="Schilhabel M.B."/>
            <person name="Klostermeier U.C."/>
            <person name="Beiko R.G."/>
            <person name="Rosenstiel P."/>
            <person name="Hippler M."/>
            <person name="Laroche J."/>
        </authorList>
    </citation>
    <scope>NUCLEOTIDE SEQUENCE [LARGE SCALE GENOMIC DNA]</scope>
    <source>
        <strain evidence="2 3">CCMP1005</strain>
    </source>
</reference>
<feature type="non-terminal residue" evidence="2">
    <location>
        <position position="461"/>
    </location>
</feature>
<proteinExistence type="predicted"/>
<feature type="region of interest" description="Disordered" evidence="1">
    <location>
        <begin position="161"/>
        <end position="220"/>
    </location>
</feature>
<dbReference type="AlphaFoldDB" id="K0SRL0"/>
<evidence type="ECO:0000256" key="1">
    <source>
        <dbReference type="SAM" id="MobiDB-lite"/>
    </source>
</evidence>